<keyword evidence="3" id="KW-1185">Reference proteome</keyword>
<dbReference type="RefSeq" id="WP_149403314.1">
    <property type="nucleotide sequence ID" value="NZ_BIXY01000070.1"/>
</dbReference>
<dbReference type="Proteomes" id="UP000322530">
    <property type="component" value="Unassembled WGS sequence"/>
</dbReference>
<name>A0A5A5TFS8_9CHLR</name>
<keyword evidence="1" id="KW-0472">Membrane</keyword>
<dbReference type="EMBL" id="BIXY01000070">
    <property type="protein sequence ID" value="GCF10430.1"/>
    <property type="molecule type" value="Genomic_DNA"/>
</dbReference>
<protein>
    <recommendedName>
        <fullName evidence="4">DUF1232 domain-containing protein</fullName>
    </recommendedName>
</protein>
<dbReference type="AlphaFoldDB" id="A0A5A5TFS8"/>
<evidence type="ECO:0000313" key="2">
    <source>
        <dbReference type="EMBL" id="GCF10430.1"/>
    </source>
</evidence>
<organism evidence="2 3">
    <name type="scientific">Dictyobacter arantiisoli</name>
    <dbReference type="NCBI Taxonomy" id="2014874"/>
    <lineage>
        <taxon>Bacteria</taxon>
        <taxon>Bacillati</taxon>
        <taxon>Chloroflexota</taxon>
        <taxon>Ktedonobacteria</taxon>
        <taxon>Ktedonobacterales</taxon>
        <taxon>Dictyobacteraceae</taxon>
        <taxon>Dictyobacter</taxon>
    </lineage>
</organism>
<keyword evidence="1" id="KW-0812">Transmembrane</keyword>
<feature type="transmembrane region" description="Helical" evidence="1">
    <location>
        <begin position="98"/>
        <end position="117"/>
    </location>
</feature>
<comment type="caution">
    <text evidence="2">The sequence shown here is derived from an EMBL/GenBank/DDBJ whole genome shotgun (WGS) entry which is preliminary data.</text>
</comment>
<evidence type="ECO:0000256" key="1">
    <source>
        <dbReference type="SAM" id="Phobius"/>
    </source>
</evidence>
<gene>
    <name evidence="2" type="ORF">KDI_39940</name>
</gene>
<evidence type="ECO:0008006" key="4">
    <source>
        <dbReference type="Google" id="ProtNLM"/>
    </source>
</evidence>
<evidence type="ECO:0000313" key="3">
    <source>
        <dbReference type="Proteomes" id="UP000322530"/>
    </source>
</evidence>
<reference evidence="2 3" key="1">
    <citation type="submission" date="2019-01" db="EMBL/GenBank/DDBJ databases">
        <title>Draft genome sequence of Dictyobacter sp. Uno17.</title>
        <authorList>
            <person name="Wang C.M."/>
            <person name="Zheng Y."/>
            <person name="Sakai Y."/>
            <person name="Abe K."/>
            <person name="Yokota A."/>
            <person name="Yabe S."/>
        </authorList>
    </citation>
    <scope>NUCLEOTIDE SEQUENCE [LARGE SCALE GENOMIC DNA]</scope>
    <source>
        <strain evidence="2 3">Uno17</strain>
    </source>
</reference>
<proteinExistence type="predicted"/>
<sequence length="130" mass="14924">MLQRSTQQPYPQEQLSRRFAHPKRRDVIFHGVKTARLVKDLLFDPRVPVIRKLLFMGSIAAFVVVLFFPDLINEAIMSTVLPVIGTILGVPIDAGFDWLAFVLIGVSLLRFFPANIVSEHYRRIFDKDLM</sequence>
<accession>A0A5A5TFS8</accession>
<dbReference type="OrthoDB" id="162071at2"/>
<keyword evidence="1" id="KW-1133">Transmembrane helix</keyword>
<feature type="transmembrane region" description="Helical" evidence="1">
    <location>
        <begin position="49"/>
        <end position="68"/>
    </location>
</feature>